<accession>A0ABP6XFE6</accession>
<gene>
    <name evidence="2" type="ORF">GCM10022222_57690</name>
</gene>
<dbReference type="Proteomes" id="UP001500689">
    <property type="component" value="Unassembled WGS sequence"/>
</dbReference>
<organism evidence="2 3">
    <name type="scientific">Amycolatopsis ultiminotia</name>
    <dbReference type="NCBI Taxonomy" id="543629"/>
    <lineage>
        <taxon>Bacteria</taxon>
        <taxon>Bacillati</taxon>
        <taxon>Actinomycetota</taxon>
        <taxon>Actinomycetes</taxon>
        <taxon>Pseudonocardiales</taxon>
        <taxon>Pseudonocardiaceae</taxon>
        <taxon>Amycolatopsis</taxon>
    </lineage>
</organism>
<evidence type="ECO:0000256" key="1">
    <source>
        <dbReference type="SAM" id="Phobius"/>
    </source>
</evidence>
<keyword evidence="3" id="KW-1185">Reference proteome</keyword>
<reference evidence="3" key="1">
    <citation type="journal article" date="2019" name="Int. J. Syst. Evol. Microbiol.">
        <title>The Global Catalogue of Microorganisms (GCM) 10K type strain sequencing project: providing services to taxonomists for standard genome sequencing and annotation.</title>
        <authorList>
            <consortium name="The Broad Institute Genomics Platform"/>
            <consortium name="The Broad Institute Genome Sequencing Center for Infectious Disease"/>
            <person name="Wu L."/>
            <person name="Ma J."/>
        </authorList>
    </citation>
    <scope>NUCLEOTIDE SEQUENCE [LARGE SCALE GENOMIC DNA]</scope>
    <source>
        <strain evidence="3">JCM 16898</strain>
    </source>
</reference>
<keyword evidence="1" id="KW-0472">Membrane</keyword>
<keyword evidence="1" id="KW-0812">Transmembrane</keyword>
<dbReference type="EMBL" id="BAAAZN010000014">
    <property type="protein sequence ID" value="GAA3566296.1"/>
    <property type="molecule type" value="Genomic_DNA"/>
</dbReference>
<evidence type="ECO:0000313" key="2">
    <source>
        <dbReference type="EMBL" id="GAA3566296.1"/>
    </source>
</evidence>
<dbReference type="RefSeq" id="WP_344865389.1">
    <property type="nucleotide sequence ID" value="NZ_BAAAZN010000014.1"/>
</dbReference>
<proteinExistence type="predicted"/>
<comment type="caution">
    <text evidence="2">The sequence shown here is derived from an EMBL/GenBank/DDBJ whole genome shotgun (WGS) entry which is preliminary data.</text>
</comment>
<evidence type="ECO:0000313" key="3">
    <source>
        <dbReference type="Proteomes" id="UP001500689"/>
    </source>
</evidence>
<sequence length="49" mass="5096">MATGSPRLLPGFGDIAGVPIPGWAGTLIAAVCILSAIVVLLVILRNRRR</sequence>
<feature type="transmembrane region" description="Helical" evidence="1">
    <location>
        <begin position="20"/>
        <end position="44"/>
    </location>
</feature>
<name>A0ABP6XFE6_9PSEU</name>
<keyword evidence="1" id="KW-1133">Transmembrane helix</keyword>
<protein>
    <submittedName>
        <fullName evidence="2">Uncharacterized protein</fullName>
    </submittedName>
</protein>